<keyword evidence="2" id="KW-1185">Reference proteome</keyword>
<evidence type="ECO:0000313" key="1">
    <source>
        <dbReference type="EMBL" id="EKY26225.1"/>
    </source>
</evidence>
<reference evidence="1 2" key="1">
    <citation type="submission" date="2012-05" db="EMBL/GenBank/DDBJ databases">
        <authorList>
            <person name="Weinstock G."/>
            <person name="Sodergren E."/>
            <person name="Lobos E.A."/>
            <person name="Fulton L."/>
            <person name="Fulton R."/>
            <person name="Courtney L."/>
            <person name="Fronick C."/>
            <person name="O'Laughlin M."/>
            <person name="Godfrey J."/>
            <person name="Wilson R.M."/>
            <person name="Miner T."/>
            <person name="Farmer C."/>
            <person name="Delehaunty K."/>
            <person name="Cordes M."/>
            <person name="Minx P."/>
            <person name="Tomlinson C."/>
            <person name="Chen J."/>
            <person name="Wollam A."/>
            <person name="Pepin K.H."/>
            <person name="Bhonagiri V."/>
            <person name="Zhang X."/>
            <person name="Suruliraj S."/>
            <person name="Warren W."/>
            <person name="Mitreva M."/>
            <person name="Mardis E.R."/>
            <person name="Wilson R.K."/>
        </authorList>
    </citation>
    <scope>NUCLEOTIDE SEQUENCE [LARGE SCALE GENOMIC DNA]</scope>
    <source>
        <strain evidence="1 2">DSM 1785</strain>
    </source>
</reference>
<proteinExistence type="predicted"/>
<dbReference type="AlphaFoldDB" id="L1QEX2"/>
<name>L1QEX2_9CLOT</name>
<dbReference type="STRING" id="545697.HMPREF0216_02264"/>
<dbReference type="Proteomes" id="UP000010420">
    <property type="component" value="Unassembled WGS sequence"/>
</dbReference>
<protein>
    <submittedName>
        <fullName evidence="1">Uncharacterized protein</fullName>
    </submittedName>
</protein>
<dbReference type="EMBL" id="AMEZ01000059">
    <property type="protein sequence ID" value="EKY26225.1"/>
    <property type="molecule type" value="Genomic_DNA"/>
</dbReference>
<gene>
    <name evidence="1" type="ORF">HMPREF0216_02264</name>
</gene>
<sequence length="47" mass="5510">MCLNHRVSYDENDKKETLESYGINYLDYLSLTNEVFNTGMDNSKKTD</sequence>
<evidence type="ECO:0000313" key="2">
    <source>
        <dbReference type="Proteomes" id="UP000010420"/>
    </source>
</evidence>
<dbReference type="RefSeq" id="WP_005214028.1">
    <property type="nucleotide sequence ID" value="NZ_KB291650.1"/>
</dbReference>
<dbReference type="PATRIC" id="fig|545697.3.peg.2226"/>
<organism evidence="1 2">
    <name type="scientific">Clostridium celatum DSM 1785</name>
    <dbReference type="NCBI Taxonomy" id="545697"/>
    <lineage>
        <taxon>Bacteria</taxon>
        <taxon>Bacillati</taxon>
        <taxon>Bacillota</taxon>
        <taxon>Clostridia</taxon>
        <taxon>Eubacteriales</taxon>
        <taxon>Clostridiaceae</taxon>
        <taxon>Clostridium</taxon>
    </lineage>
</organism>
<accession>L1QEX2</accession>
<dbReference type="HOGENOM" id="CLU_3166414_0_0_9"/>
<comment type="caution">
    <text evidence="1">The sequence shown here is derived from an EMBL/GenBank/DDBJ whole genome shotgun (WGS) entry which is preliminary data.</text>
</comment>